<protein>
    <recommendedName>
        <fullName evidence="1">ATP synthase protein I</fullName>
    </recommendedName>
</protein>
<dbReference type="GO" id="GO:1902600">
    <property type="term" value="P:proton transmembrane transport"/>
    <property type="evidence" value="ECO:0007669"/>
    <property type="project" value="UniProtKB-KW"/>
</dbReference>
<feature type="region of interest" description="Disordered" evidence="2">
    <location>
        <begin position="94"/>
        <end position="115"/>
    </location>
</feature>
<reference evidence="4 5" key="1">
    <citation type="submission" date="2016-10" db="EMBL/GenBank/DDBJ databases">
        <authorList>
            <person name="de Groot N.N."/>
        </authorList>
    </citation>
    <scope>NUCLEOTIDE SEQUENCE [LARGE SCALE GENOMIC DNA]</scope>
    <source>
        <strain evidence="4 5">CGMCC 1.10836</strain>
    </source>
</reference>
<dbReference type="OrthoDB" id="15401at2"/>
<dbReference type="Proteomes" id="UP000183002">
    <property type="component" value="Unassembled WGS sequence"/>
</dbReference>
<feature type="transmembrane region" description="Helical" evidence="3">
    <location>
        <begin position="40"/>
        <end position="60"/>
    </location>
</feature>
<dbReference type="STRING" id="1077947.SAMN05216227_100287"/>
<name>A0A1H8B208_9RHOB</name>
<evidence type="ECO:0000256" key="2">
    <source>
        <dbReference type="SAM" id="MobiDB-lite"/>
    </source>
</evidence>
<keyword evidence="1" id="KW-0406">Ion transport</keyword>
<evidence type="ECO:0000256" key="1">
    <source>
        <dbReference type="PIRNR" id="PIRNR032126"/>
    </source>
</evidence>
<keyword evidence="3" id="KW-0812">Transmembrane</keyword>
<keyword evidence="1" id="KW-0375">Hydrogen ion transport</keyword>
<keyword evidence="1 3" id="KW-0472">Membrane</keyword>
<feature type="transmembrane region" description="Helical" evidence="3">
    <location>
        <begin position="66"/>
        <end position="85"/>
    </location>
</feature>
<feature type="compositionally biased region" description="Polar residues" evidence="2">
    <location>
        <begin position="94"/>
        <end position="103"/>
    </location>
</feature>
<dbReference type="GO" id="GO:0045259">
    <property type="term" value="C:proton-transporting ATP synthase complex"/>
    <property type="evidence" value="ECO:0007669"/>
    <property type="project" value="UniProtKB-UniRule"/>
</dbReference>
<proteinExistence type="inferred from homology"/>
<evidence type="ECO:0000313" key="4">
    <source>
        <dbReference type="EMBL" id="SEM76776.1"/>
    </source>
</evidence>
<dbReference type="InterPro" id="IPR032820">
    <property type="entry name" value="ATPase_put"/>
</dbReference>
<evidence type="ECO:0000313" key="5">
    <source>
        <dbReference type="Proteomes" id="UP000183002"/>
    </source>
</evidence>
<comment type="function">
    <text evidence="1">A possible function for this protein is to guide the assembly of the membrane sector of the ATPase enzyme complex.</text>
</comment>
<dbReference type="AlphaFoldDB" id="A0A1H8B208"/>
<keyword evidence="1" id="KW-0813">Transport</keyword>
<dbReference type="PIRSF" id="PIRSF032126">
    <property type="entry name" value="F0F1_ATP_synthase_subunit_I"/>
    <property type="match status" value="1"/>
</dbReference>
<dbReference type="EMBL" id="FOCO01000002">
    <property type="protein sequence ID" value="SEM76776.1"/>
    <property type="molecule type" value="Genomic_DNA"/>
</dbReference>
<dbReference type="Pfam" id="PF09527">
    <property type="entry name" value="ATPase_gene1"/>
    <property type="match status" value="1"/>
</dbReference>
<dbReference type="RefSeq" id="WP_050518762.1">
    <property type="nucleotide sequence ID" value="NZ_FOCO01000002.1"/>
</dbReference>
<comment type="similarity">
    <text evidence="1">Belongs to the bacterial AtpI family.</text>
</comment>
<organism evidence="4 5">
    <name type="scientific">Pseudorhodobacter antarcticus</name>
    <dbReference type="NCBI Taxonomy" id="1077947"/>
    <lineage>
        <taxon>Bacteria</taxon>
        <taxon>Pseudomonadati</taxon>
        <taxon>Pseudomonadota</taxon>
        <taxon>Alphaproteobacteria</taxon>
        <taxon>Rhodobacterales</taxon>
        <taxon>Paracoccaceae</taxon>
        <taxon>Pseudorhodobacter</taxon>
    </lineage>
</organism>
<evidence type="ECO:0000256" key="3">
    <source>
        <dbReference type="SAM" id="Phobius"/>
    </source>
</evidence>
<dbReference type="InterPro" id="IPR016989">
    <property type="entry name" value="Atp1_alphaprobac"/>
</dbReference>
<keyword evidence="3" id="KW-1133">Transmembrane helix</keyword>
<sequence>MTEEPDTARLAALEARIASVKGKAAKTSPGSGKVFSQGEVAWRMVIELVSGLLLGLSIGFGLDFLFGTQPIFLVIFVLLGFVAGVRTMMKTAQTLQAGPNKQPATAPIKDEGDNG</sequence>
<gene>
    <name evidence="4" type="ORF">SAMN05216227_100287</name>
</gene>
<keyword evidence="5" id="KW-1185">Reference proteome</keyword>
<accession>A0A1H8B208</accession>